<organism evidence="1 2">
    <name type="scientific">Streptomyces finlayi</name>
    <dbReference type="NCBI Taxonomy" id="67296"/>
    <lineage>
        <taxon>Bacteria</taxon>
        <taxon>Bacillati</taxon>
        <taxon>Actinomycetota</taxon>
        <taxon>Actinomycetes</taxon>
        <taxon>Kitasatosporales</taxon>
        <taxon>Streptomycetaceae</taxon>
        <taxon>Streptomyces</taxon>
    </lineage>
</organism>
<dbReference type="KEGG" id="sfiy:F0344_01435"/>
<dbReference type="AlphaFoldDB" id="A0A7G7BDN8"/>
<evidence type="ECO:0000313" key="1">
    <source>
        <dbReference type="EMBL" id="QNE73453.1"/>
    </source>
</evidence>
<protein>
    <recommendedName>
        <fullName evidence="3">GAF domain-containing protein</fullName>
    </recommendedName>
</protein>
<dbReference type="Proteomes" id="UP000515307">
    <property type="component" value="Chromosome"/>
</dbReference>
<dbReference type="RefSeq" id="WP_185297020.1">
    <property type="nucleotide sequence ID" value="NZ_CP045702.1"/>
</dbReference>
<keyword evidence="2" id="KW-1185">Reference proteome</keyword>
<name>A0A7G7BDN8_9ACTN</name>
<proteinExistence type="predicted"/>
<sequence>MGRADVSSLLTVPLAATPGETPARGALTLLRTGERSPFSMAETKYVEMIVGHMAIVAEGLTGGGTEPAGDAG</sequence>
<evidence type="ECO:0000313" key="2">
    <source>
        <dbReference type="Proteomes" id="UP000515307"/>
    </source>
</evidence>
<dbReference type="EMBL" id="CP045702">
    <property type="protein sequence ID" value="QNE73453.1"/>
    <property type="molecule type" value="Genomic_DNA"/>
</dbReference>
<reference evidence="2" key="1">
    <citation type="submission" date="2019-10" db="EMBL/GenBank/DDBJ databases">
        <title>Antimicrobial potential of Antarctic Bacteria.</title>
        <authorList>
            <person name="Benaud N."/>
            <person name="Edwards R.J."/>
            <person name="Ferrari B.C."/>
        </authorList>
    </citation>
    <scope>NUCLEOTIDE SEQUENCE [LARGE SCALE GENOMIC DNA]</scope>
    <source>
        <strain evidence="2">NBSH44</strain>
    </source>
</reference>
<evidence type="ECO:0008006" key="3">
    <source>
        <dbReference type="Google" id="ProtNLM"/>
    </source>
</evidence>
<accession>A0A7G7BDN8</accession>
<gene>
    <name evidence="1" type="ORF">F0344_01435</name>
</gene>